<keyword evidence="5" id="KW-1185">Reference proteome</keyword>
<dbReference type="PANTHER" id="PTHR47270:SF13">
    <property type="entry name" value="HEAVY CHAIN-LIKE PROTEIN, PUTATIVE-RELATED"/>
    <property type="match status" value="1"/>
</dbReference>
<feature type="compositionally biased region" description="Polar residues" evidence="2">
    <location>
        <begin position="199"/>
        <end position="212"/>
    </location>
</feature>
<feature type="compositionally biased region" description="Polar residues" evidence="2">
    <location>
        <begin position="173"/>
        <end position="185"/>
    </location>
</feature>
<gene>
    <name evidence="4" type="ORF">RJ639_038463</name>
</gene>
<dbReference type="InterPro" id="IPR019448">
    <property type="entry name" value="NT-C2"/>
</dbReference>
<evidence type="ECO:0000313" key="5">
    <source>
        <dbReference type="Proteomes" id="UP001188597"/>
    </source>
</evidence>
<keyword evidence="1" id="KW-0175">Coiled coil</keyword>
<feature type="coiled-coil region" evidence="1">
    <location>
        <begin position="782"/>
        <end position="844"/>
    </location>
</feature>
<feature type="region of interest" description="Disordered" evidence="2">
    <location>
        <begin position="620"/>
        <end position="644"/>
    </location>
</feature>
<feature type="domain" description="C2 NT-type" evidence="3">
    <location>
        <begin position="1"/>
        <end position="114"/>
    </location>
</feature>
<proteinExistence type="predicted"/>
<feature type="compositionally biased region" description="Low complexity" evidence="2">
    <location>
        <begin position="220"/>
        <end position="239"/>
    </location>
</feature>
<evidence type="ECO:0000259" key="3">
    <source>
        <dbReference type="PROSITE" id="PS51840"/>
    </source>
</evidence>
<dbReference type="Pfam" id="PF10358">
    <property type="entry name" value="NT-C2"/>
    <property type="match status" value="1"/>
</dbReference>
<evidence type="ECO:0000256" key="2">
    <source>
        <dbReference type="SAM" id="MobiDB-lite"/>
    </source>
</evidence>
<dbReference type="EMBL" id="JAVXUP010000353">
    <property type="protein sequence ID" value="KAK3030052.1"/>
    <property type="molecule type" value="Genomic_DNA"/>
</dbReference>
<dbReference type="Proteomes" id="UP001188597">
    <property type="component" value="Unassembled WGS sequence"/>
</dbReference>
<feature type="coiled-coil region" evidence="1">
    <location>
        <begin position="869"/>
        <end position="952"/>
    </location>
</feature>
<organism evidence="4 5">
    <name type="scientific">Escallonia herrerae</name>
    <dbReference type="NCBI Taxonomy" id="1293975"/>
    <lineage>
        <taxon>Eukaryota</taxon>
        <taxon>Viridiplantae</taxon>
        <taxon>Streptophyta</taxon>
        <taxon>Embryophyta</taxon>
        <taxon>Tracheophyta</taxon>
        <taxon>Spermatophyta</taxon>
        <taxon>Magnoliopsida</taxon>
        <taxon>eudicotyledons</taxon>
        <taxon>Gunneridae</taxon>
        <taxon>Pentapetalae</taxon>
        <taxon>asterids</taxon>
        <taxon>campanulids</taxon>
        <taxon>Escalloniales</taxon>
        <taxon>Escalloniaceae</taxon>
        <taxon>Escallonia</taxon>
    </lineage>
</organism>
<protein>
    <recommendedName>
        <fullName evidence="3">C2 NT-type domain-containing protein</fullName>
    </recommendedName>
</protein>
<name>A0AA88WMN8_9ASTE</name>
<feature type="compositionally biased region" description="Polar residues" evidence="2">
    <location>
        <begin position="620"/>
        <end position="635"/>
    </location>
</feature>
<feature type="coiled-coil region" evidence="1">
    <location>
        <begin position="1109"/>
        <end position="1143"/>
    </location>
</feature>
<evidence type="ECO:0000256" key="1">
    <source>
        <dbReference type="SAM" id="Coils"/>
    </source>
</evidence>
<feature type="compositionally biased region" description="Low complexity" evidence="2">
    <location>
        <begin position="148"/>
        <end position="161"/>
    </location>
</feature>
<feature type="compositionally biased region" description="Basic and acidic residues" evidence="2">
    <location>
        <begin position="1454"/>
        <end position="1472"/>
    </location>
</feature>
<feature type="non-terminal residue" evidence="4">
    <location>
        <position position="1"/>
    </location>
</feature>
<sequence length="1520" mass="172075">VPKGWDKLSVSLISAETGKTVCKSKKASVHSGNCQWTEDFSESIWISQDDVSQGRDQCIFKLLVAMGSARSGILGEATVDLAGYISSKASVPILLPLKKCDHGTVLQIKIQCITPKTKLRNGKWNGTNSYKEDGNVDYDDMDNKSDASDSSVTKSVGSSSSNRVCGPGETGSRETSFSVSGSRPSFGSMEDSLGRESVSPRSTSSGVANNATGRHESIDSATSASYPPGGSPSSNNSLYNLQISSYGRHLQNQREDLGQLSRGASSSPLLNAGSSKVFGEAGELTIEELRAEARMWERNARKLMIDQETLRKDFDNREKHLENMDMELSTSQAERSGLKQEIDHLKICLKESMAKQETIENLKLQAQEKDSLQKELEEEIRFLSASNNSLLLQLTKTQESNLELVSVLQEMEDTIETQKMEIENLLKLNLNSNNLGMDDGEVNPNAQAEKMKAASLHLNLERIDYQVADLHAQVEDKTKSTSQFQLQQLRESKENLETTDLYPEKTLEDNNNETDLERDLRDQMLLDCKAEWTRELTLKEEEIANLRKKLSKALNPRQPVLAKSESGGDLDQINEIRSLKEKVMELERDCNELTEENLELWLNLKESRKDLSTCDASFNSLNEGQADDSPSTSESKVGDEAQIGKLKEEMKQKEILLERVAADDLQTRCNDLESKCTHLESQLQAFSDKACSLDLELQKYLAKAQEQETEISALQKRLECQQEDGNSTIHEEKTRAVVDKSMQMNKSMNKDFYTHGVLPYDEEEIRIQVTNSYENDILCAVCQGLKNLNKELESRVEDLGNELLTKTSDIGELKADCLRKEEEIEALRCSQRGLETQMSDLEMRKCQMEENMEIMQRQETANMVFERKLLELESCKKELELNLSELEEENVHLSERISGLEAQLRYLTDARESSRLEVQQSESHVMNLQDNIRRLENEMEVQKVDMRQKFQEMHNRWLEAQEECEYLKNANPKLQATAESLIEECSSLQKSNRELRQQRSELHKHRTVLEAELKETQNSFSACSKQVEALEARFSALLSEISSKEKLLDSELDSLKLQHDEHKEKLVLGESLLNQMYLGKTAEVEKLQQEVAYLSSQIYATNDERERKASEAVLEMHTLRADNDKLEAALQEVQREVEMSHKKLGIVQMECENKVLEVVNELSASNQKNEVSVSTNEKIMGLLKAARSNEDILKGIVDALEAKLKSSEFEKLDLAEEISSLETQLQKLPLLQDEVLTLKSSLNEMKFENERLEASLHLINGDCEELKAERISLLEKISSMLNAASESENFRHSKVALEEKILRLEGDLTAREASCTQDAEIKNELGRTKRANSQLLWKIKCVEEEKEECMKKFQVLDEELKQKKGVEQDQTKPATNNLPIAGLYDASTMQRETDLSKTQKQDKNSSILQEIATDTGSRIQSLENELAEALEANDMYKAQLKSLLSGEQISHSDAPGKSRAEDKAGNEEVNEDKVSLLEAELREISDRYLNMSLKYAEVEAQRERLVMKLKAVNDKRSWFS</sequence>
<comment type="caution">
    <text evidence="4">The sequence shown here is derived from an EMBL/GenBank/DDBJ whole genome shotgun (WGS) entry which is preliminary data.</text>
</comment>
<feature type="region of interest" description="Disordered" evidence="2">
    <location>
        <begin position="123"/>
        <end position="239"/>
    </location>
</feature>
<dbReference type="PROSITE" id="PS51840">
    <property type="entry name" value="C2_NT"/>
    <property type="match status" value="1"/>
</dbReference>
<feature type="coiled-coil region" evidence="1">
    <location>
        <begin position="286"/>
        <end position="428"/>
    </location>
</feature>
<feature type="coiled-coil region" evidence="1">
    <location>
        <begin position="978"/>
        <end position="1065"/>
    </location>
</feature>
<feature type="coiled-coil region" evidence="1">
    <location>
        <begin position="1412"/>
        <end position="1439"/>
    </location>
</feature>
<feature type="region of interest" description="Disordered" evidence="2">
    <location>
        <begin position="1447"/>
        <end position="1472"/>
    </location>
</feature>
<evidence type="ECO:0000313" key="4">
    <source>
        <dbReference type="EMBL" id="KAK3030052.1"/>
    </source>
</evidence>
<dbReference type="Gene3D" id="1.10.287.1490">
    <property type="match status" value="1"/>
</dbReference>
<accession>A0AA88WMN8</accession>
<dbReference type="PANTHER" id="PTHR47270">
    <property type="entry name" value="PROTEIN MLP1-LIKE"/>
    <property type="match status" value="1"/>
</dbReference>
<reference evidence="4" key="1">
    <citation type="submission" date="2022-12" db="EMBL/GenBank/DDBJ databases">
        <title>Draft genome assemblies for two species of Escallonia (Escalloniales).</title>
        <authorList>
            <person name="Chanderbali A."/>
            <person name="Dervinis C."/>
            <person name="Anghel I."/>
            <person name="Soltis D."/>
            <person name="Soltis P."/>
            <person name="Zapata F."/>
        </authorList>
    </citation>
    <scope>NUCLEOTIDE SEQUENCE</scope>
    <source>
        <strain evidence="4">UCBG64.0493</strain>
        <tissue evidence="4">Leaf</tissue>
    </source>
</reference>